<dbReference type="GO" id="GO:0005886">
    <property type="term" value="C:plasma membrane"/>
    <property type="evidence" value="ECO:0007669"/>
    <property type="project" value="TreeGrafter"/>
</dbReference>
<dbReference type="PRINTS" id="PR01465">
    <property type="entry name" value="ELKCHANNEL"/>
</dbReference>
<comment type="subcellular location">
    <subcellularLocation>
        <location evidence="1">Membrane</location>
        <topology evidence="1">Multi-pass membrane protein</topology>
    </subcellularLocation>
</comment>
<evidence type="ECO:0000256" key="5">
    <source>
        <dbReference type="ARBA" id="ARBA00022826"/>
    </source>
</evidence>
<dbReference type="Pfam" id="PF00520">
    <property type="entry name" value="Ion_trans"/>
    <property type="match status" value="1"/>
</dbReference>
<evidence type="ECO:0000313" key="19">
    <source>
        <dbReference type="Proteomes" id="UP000092443"/>
    </source>
</evidence>
<gene>
    <name evidence="20 21" type="primary">LOC119639698</name>
</gene>
<comment type="catalytic activity">
    <reaction evidence="13">
        <text>K(+)(in) = K(+)(out)</text>
        <dbReference type="Rhea" id="RHEA:29463"/>
        <dbReference type="ChEBI" id="CHEBI:29103"/>
    </reaction>
</comment>
<keyword evidence="11" id="KW-0325">Glycoprotein</keyword>
<dbReference type="PANTHER" id="PTHR10217:SF637">
    <property type="entry name" value="EAG-LIKE K[+] CHANNEL, ISOFORM A"/>
    <property type="match status" value="1"/>
</dbReference>
<dbReference type="Gene3D" id="1.10.1200.260">
    <property type="match status" value="1"/>
</dbReference>
<reference evidence="20 21" key="1">
    <citation type="submission" date="2025-04" db="UniProtKB">
        <authorList>
            <consortium name="RefSeq"/>
        </authorList>
    </citation>
    <scope>IDENTIFICATION</scope>
    <source>
        <tissue evidence="20 21">Whole body pupa</tissue>
    </source>
</reference>
<dbReference type="GeneID" id="119639698"/>
<dbReference type="InterPro" id="IPR005821">
    <property type="entry name" value="Ion_trans_dom"/>
</dbReference>
<name>A0A9C5ZF33_9MUSC</name>
<feature type="compositionally biased region" description="Polar residues" evidence="14">
    <location>
        <begin position="1153"/>
        <end position="1162"/>
    </location>
</feature>
<dbReference type="GO" id="GO:0042391">
    <property type="term" value="P:regulation of membrane potential"/>
    <property type="evidence" value="ECO:0007669"/>
    <property type="project" value="TreeGrafter"/>
</dbReference>
<dbReference type="PRINTS" id="PR01463">
    <property type="entry name" value="EAGCHANLFMLY"/>
</dbReference>
<feature type="region of interest" description="Disordered" evidence="14">
    <location>
        <begin position="1137"/>
        <end position="1184"/>
    </location>
</feature>
<evidence type="ECO:0000256" key="12">
    <source>
        <dbReference type="ARBA" id="ARBA00023303"/>
    </source>
</evidence>
<feature type="compositionally biased region" description="Basic and acidic residues" evidence="14">
    <location>
        <begin position="843"/>
        <end position="854"/>
    </location>
</feature>
<evidence type="ECO:0000259" key="18">
    <source>
        <dbReference type="PROSITE" id="PS50113"/>
    </source>
</evidence>
<dbReference type="FunFam" id="1.10.287.70:FF:000145">
    <property type="entry name" value="Eag-like K[+] channel, isoform B"/>
    <property type="match status" value="1"/>
</dbReference>
<evidence type="ECO:0000256" key="3">
    <source>
        <dbReference type="ARBA" id="ARBA00022538"/>
    </source>
</evidence>
<feature type="domain" description="Cyclic nucleotide-binding" evidence="16">
    <location>
        <begin position="588"/>
        <end position="652"/>
    </location>
</feature>
<dbReference type="InterPro" id="IPR000014">
    <property type="entry name" value="PAS"/>
</dbReference>
<dbReference type="SUPFAM" id="SSF55785">
    <property type="entry name" value="PYP-like sensor domain (PAS domain)"/>
    <property type="match status" value="1"/>
</dbReference>
<dbReference type="FunFam" id="2.60.120.10:FF:000097">
    <property type="entry name" value="Eag-like K[+] channel, isoform B"/>
    <property type="match status" value="1"/>
</dbReference>
<feature type="domain" description="PAC" evidence="18">
    <location>
        <begin position="92"/>
        <end position="144"/>
    </location>
</feature>
<feature type="domain" description="PAS" evidence="17">
    <location>
        <begin position="35"/>
        <end position="89"/>
    </location>
</feature>
<dbReference type="SMART" id="SM00100">
    <property type="entry name" value="cNMP"/>
    <property type="match status" value="1"/>
</dbReference>
<keyword evidence="6" id="KW-0851">Voltage-gated channel</keyword>
<feature type="compositionally biased region" description="Acidic residues" evidence="14">
    <location>
        <begin position="749"/>
        <end position="764"/>
    </location>
</feature>
<dbReference type="FunFam" id="1.10.1200.260:FF:000002">
    <property type="entry name" value="Potassium voltage-gated channel subfamily H member 8"/>
    <property type="match status" value="1"/>
</dbReference>
<dbReference type="SMART" id="SM00086">
    <property type="entry name" value="PAC"/>
    <property type="match status" value="1"/>
</dbReference>
<feature type="transmembrane region" description="Helical" evidence="15">
    <location>
        <begin position="270"/>
        <end position="290"/>
    </location>
</feature>
<dbReference type="PROSITE" id="PS50112">
    <property type="entry name" value="PAS"/>
    <property type="match status" value="1"/>
</dbReference>
<feature type="compositionally biased region" description="Polar residues" evidence="14">
    <location>
        <begin position="821"/>
        <end position="831"/>
    </location>
</feature>
<evidence type="ECO:0000256" key="1">
    <source>
        <dbReference type="ARBA" id="ARBA00004141"/>
    </source>
</evidence>
<feature type="compositionally biased region" description="Acidic residues" evidence="14">
    <location>
        <begin position="832"/>
        <end position="842"/>
    </location>
</feature>
<dbReference type="InterPro" id="IPR035965">
    <property type="entry name" value="PAS-like_dom_sf"/>
</dbReference>
<feature type="transmembrane region" description="Helical" evidence="15">
    <location>
        <begin position="486"/>
        <end position="510"/>
    </location>
</feature>
<dbReference type="CDD" id="cd00130">
    <property type="entry name" value="PAS"/>
    <property type="match status" value="1"/>
</dbReference>
<accession>A0A9C5ZF33</accession>
<evidence type="ECO:0000256" key="9">
    <source>
        <dbReference type="ARBA" id="ARBA00023065"/>
    </source>
</evidence>
<organism evidence="19 20">
    <name type="scientific">Glossina fuscipes</name>
    <dbReference type="NCBI Taxonomy" id="7396"/>
    <lineage>
        <taxon>Eukaryota</taxon>
        <taxon>Metazoa</taxon>
        <taxon>Ecdysozoa</taxon>
        <taxon>Arthropoda</taxon>
        <taxon>Hexapoda</taxon>
        <taxon>Insecta</taxon>
        <taxon>Pterygota</taxon>
        <taxon>Neoptera</taxon>
        <taxon>Endopterygota</taxon>
        <taxon>Diptera</taxon>
        <taxon>Brachycera</taxon>
        <taxon>Muscomorpha</taxon>
        <taxon>Hippoboscoidea</taxon>
        <taxon>Glossinidae</taxon>
        <taxon>Glossina</taxon>
    </lineage>
</organism>
<dbReference type="Gene3D" id="3.30.450.20">
    <property type="entry name" value="PAS domain"/>
    <property type="match status" value="1"/>
</dbReference>
<dbReference type="Gene3D" id="1.10.287.70">
    <property type="match status" value="1"/>
</dbReference>
<feature type="compositionally biased region" description="Low complexity" evidence="14">
    <location>
        <begin position="1137"/>
        <end position="1152"/>
    </location>
</feature>
<evidence type="ECO:0000256" key="10">
    <source>
        <dbReference type="ARBA" id="ARBA00023136"/>
    </source>
</evidence>
<dbReference type="KEGG" id="gfs:119639698"/>
<evidence type="ECO:0000313" key="21">
    <source>
        <dbReference type="RefSeq" id="XP_037893203.1"/>
    </source>
</evidence>
<dbReference type="Pfam" id="PF13426">
    <property type="entry name" value="PAS_9"/>
    <property type="match status" value="1"/>
</dbReference>
<keyword evidence="7" id="KW-0630">Potassium</keyword>
<dbReference type="GO" id="GO:0005249">
    <property type="term" value="F:voltage-gated potassium channel activity"/>
    <property type="evidence" value="ECO:0007669"/>
    <property type="project" value="InterPro"/>
</dbReference>
<evidence type="ECO:0000256" key="13">
    <source>
        <dbReference type="ARBA" id="ARBA00034430"/>
    </source>
</evidence>
<dbReference type="RefSeq" id="XP_037893203.1">
    <property type="nucleotide sequence ID" value="XM_038037275.1"/>
</dbReference>
<evidence type="ECO:0000256" key="6">
    <source>
        <dbReference type="ARBA" id="ARBA00022882"/>
    </source>
</evidence>
<dbReference type="InterPro" id="IPR014710">
    <property type="entry name" value="RmlC-like_jellyroll"/>
</dbReference>
<dbReference type="GO" id="GO:0034702">
    <property type="term" value="C:monoatomic ion channel complex"/>
    <property type="evidence" value="ECO:0007669"/>
    <property type="project" value="UniProtKB-KW"/>
</dbReference>
<feature type="region of interest" description="Disordered" evidence="14">
    <location>
        <begin position="739"/>
        <end position="799"/>
    </location>
</feature>
<dbReference type="PANTHER" id="PTHR10217">
    <property type="entry name" value="VOLTAGE AND LIGAND GATED POTASSIUM CHANNEL"/>
    <property type="match status" value="1"/>
</dbReference>
<evidence type="ECO:0000259" key="16">
    <source>
        <dbReference type="PROSITE" id="PS50042"/>
    </source>
</evidence>
<keyword evidence="9" id="KW-0406">Ion transport</keyword>
<keyword evidence="5" id="KW-0631">Potassium channel</keyword>
<evidence type="ECO:0000256" key="15">
    <source>
        <dbReference type="SAM" id="Phobius"/>
    </source>
</evidence>
<dbReference type="InterPro" id="IPR003938">
    <property type="entry name" value="K_chnl_volt-dep_EAG/ELK/ERG"/>
</dbReference>
<dbReference type="SUPFAM" id="SSF51206">
    <property type="entry name" value="cAMP-binding domain-like"/>
    <property type="match status" value="1"/>
</dbReference>
<dbReference type="NCBIfam" id="TIGR00229">
    <property type="entry name" value="sensory_box"/>
    <property type="match status" value="1"/>
</dbReference>
<dbReference type="CDD" id="cd00038">
    <property type="entry name" value="CAP_ED"/>
    <property type="match status" value="1"/>
</dbReference>
<dbReference type="PROSITE" id="PS50113">
    <property type="entry name" value="PAC"/>
    <property type="match status" value="1"/>
</dbReference>
<dbReference type="InterPro" id="IPR018490">
    <property type="entry name" value="cNMP-bd_dom_sf"/>
</dbReference>
<keyword evidence="12" id="KW-0407">Ion channel</keyword>
<evidence type="ECO:0000256" key="11">
    <source>
        <dbReference type="ARBA" id="ARBA00023180"/>
    </source>
</evidence>
<keyword evidence="2" id="KW-0813">Transport</keyword>
<evidence type="ECO:0000256" key="4">
    <source>
        <dbReference type="ARBA" id="ARBA00022692"/>
    </source>
</evidence>
<feature type="compositionally biased region" description="Polar residues" evidence="14">
    <location>
        <begin position="768"/>
        <end position="783"/>
    </location>
</feature>
<evidence type="ECO:0000256" key="8">
    <source>
        <dbReference type="ARBA" id="ARBA00022989"/>
    </source>
</evidence>
<evidence type="ECO:0000256" key="7">
    <source>
        <dbReference type="ARBA" id="ARBA00022958"/>
    </source>
</evidence>
<dbReference type="InterPro" id="IPR050818">
    <property type="entry name" value="KCNH_animal-type"/>
</dbReference>
<dbReference type="InterPro" id="IPR000595">
    <property type="entry name" value="cNMP-bd_dom"/>
</dbReference>
<evidence type="ECO:0000259" key="17">
    <source>
        <dbReference type="PROSITE" id="PS50112"/>
    </source>
</evidence>
<dbReference type="InterPro" id="IPR001610">
    <property type="entry name" value="PAC"/>
</dbReference>
<dbReference type="RefSeq" id="XP_037893202.1">
    <property type="nucleotide sequence ID" value="XM_038037274.1"/>
</dbReference>
<evidence type="ECO:0000313" key="20">
    <source>
        <dbReference type="RefSeq" id="XP_037893202.1"/>
    </source>
</evidence>
<keyword evidence="10 15" id="KW-0472">Membrane</keyword>
<evidence type="ECO:0000256" key="14">
    <source>
        <dbReference type="SAM" id="MobiDB-lite"/>
    </source>
</evidence>
<keyword evidence="8 15" id="KW-1133">Transmembrane helix</keyword>
<dbReference type="FunFam" id="3.30.450.20:FF:000001">
    <property type="entry name" value="Potassium voltage-gated channel subfamily H member 7"/>
    <property type="match status" value="1"/>
</dbReference>
<dbReference type="InterPro" id="IPR000700">
    <property type="entry name" value="PAS-assoc_C"/>
</dbReference>
<feature type="transmembrane region" description="Helical" evidence="15">
    <location>
        <begin position="395"/>
        <end position="421"/>
    </location>
</feature>
<dbReference type="Gene3D" id="2.60.120.10">
    <property type="entry name" value="Jelly Rolls"/>
    <property type="match status" value="1"/>
</dbReference>
<keyword evidence="3" id="KW-0633">Potassium transport</keyword>
<keyword evidence="4 15" id="KW-0812">Transmembrane</keyword>
<dbReference type="PROSITE" id="PS50042">
    <property type="entry name" value="CNMP_BINDING_3"/>
    <property type="match status" value="1"/>
</dbReference>
<feature type="region of interest" description="Disordered" evidence="14">
    <location>
        <begin position="813"/>
        <end position="854"/>
    </location>
</feature>
<sequence>MPARKGLLAPQNTFLDTIATRFDGTHSNFVLGNAQANGNPIVYCSDGFVDLTGYSRAQIMQKGCSCHFLYGPETKEEHKQQIEKSLLGKTELKLEVIFYKKDGTPFWCLFDIVPIKNEKRDVVLFLASHKDITHTKMLEMNTSDECDSVFALTAALLGARFRAGSNAGLLGLGALPGLGGGTTINDTGDGNGDESINLDIPAGCNMGRRRSRAVLYQLSGHYKPEKSVKTKLKLGNNLLHSTEAPFPEYKTQSIKKSRFILPHYGVFKGFWDWIILVSTFYVAILVPYNAAFAKADRQTMVSDVIVEGLFIVDILLNFRTTFVSSKGEVVSDSKLIAINYLKGWFVVDLLAALPFDHLYASDLYNGEESHIHLVKLTRLLRLARLLQKMDRYSQYTAMILTLLMLLFSLVAHWLACIWYVIAEKENMLNDNGWETGWMHALAERLRVPVYNITNAEAYSTALYFTFTSLTSVGFGNVSANTTAEKVFSIIMMLIGALMHAVVFGNVTAIIQRMYSRRSLYESKWRDLKDFIALHQMPKELKQRIEDYFQTSWSLNHGIDIYETLREFPEELRGDVSMHLHREILQLPIFEAASQGCLKLLSLHIKTNFCAPGEYLIHKGDALNYIYYLCNGSMEVIKDDMVVAILGKGDLIGPDINVHLVITSNGQITATTNSAGQDVVVRSSSDVKALTYCDLKCVHMGGLVEVLRLYPEYQQQFANDIQHDLTYNLREGYECQDTDIGPSFPLPSISEDDENQQEGEDDVEDVGQATVTTASPRHSVTTPSPMLGRSPLLGMNSPRLSKLHQRGRSLLTLRERVERQRSINNNSSVDTTSLDEDDNEGGSDESKANRRHSLDRLDSQVSTLHQDMTQLSLEVRNALHALQEMTFSTMASQASLRLPPARSIPNISGNAMIGVNYSSISSEDSALQRSSSHPPEIWGREIEKINETTLKTVIPDHLQEKLKCITHPVKETTKVSRFTQTESYKIDMPAIEKFVVSNPRLVLGLLGIDMAINNELDILQQHQSLQVSPLNTIEEVISPADYSTSSKDPLLDNGCSKYFPTSDDEHVNEYLWAMKQSVSNSNCCRSTDALLQSEEVYENSTQSPIPAKSLNYNNSLKDEVLPSQGDSVQKSQDFSLLSRKNSNSSLSSNNSSSPGNLRPTSALISPPKPINGSAKRASWKLQRSKSGEYKRLPELPAKEINSISPSTSVQETFNVLANRRFMRSNSMATDTNTNNSLHATKRHTLNTEHSSLSVNNHRRNTSPSTFTAYRFSAGDADKLEKGLRDLSSTHSLRDAAST</sequence>
<keyword evidence="19" id="KW-1185">Reference proteome</keyword>
<dbReference type="Proteomes" id="UP000092443">
    <property type="component" value="Unplaced"/>
</dbReference>
<evidence type="ECO:0000256" key="2">
    <source>
        <dbReference type="ARBA" id="ARBA00022448"/>
    </source>
</evidence>
<protein>
    <submittedName>
        <fullName evidence="20 21">Potassium voltage-gated channel subfamily H member 8 isoform X1</fullName>
    </submittedName>
</protein>
<dbReference type="SUPFAM" id="SSF81324">
    <property type="entry name" value="Voltage-gated potassium channels"/>
    <property type="match status" value="1"/>
</dbReference>
<dbReference type="InterPro" id="IPR003950">
    <property type="entry name" value="K_chnl_volt-dep_ELK"/>
</dbReference>
<proteinExistence type="predicted"/>